<dbReference type="GO" id="GO:0030964">
    <property type="term" value="C:NADH dehydrogenase complex"/>
    <property type="evidence" value="ECO:0007669"/>
    <property type="project" value="TreeGrafter"/>
</dbReference>
<dbReference type="HAMAP" id="MF_01394">
    <property type="entry name" value="NDH1_NuoA"/>
    <property type="match status" value="1"/>
</dbReference>
<feature type="transmembrane region" description="Helical" evidence="10">
    <location>
        <begin position="12"/>
        <end position="34"/>
    </location>
</feature>
<comment type="subcellular location">
    <subcellularLocation>
        <location evidence="10 11">Cell membrane</location>
        <topology evidence="10 11">Multi-pass membrane protein</topology>
    </subcellularLocation>
    <subcellularLocation>
        <location evidence="1">Membrane</location>
        <topology evidence="1">Multi-pass membrane protein</topology>
    </subcellularLocation>
</comment>
<comment type="subunit">
    <text evidence="10">NDH-1 is composed of 14 different subunits. Subunits NuoA, H, J, K, L, M, N constitute the membrane sector of the complex.</text>
</comment>
<keyword evidence="5 10" id="KW-1278">Translocase</keyword>
<evidence type="ECO:0000256" key="3">
    <source>
        <dbReference type="ARBA" id="ARBA00022448"/>
    </source>
</evidence>
<feature type="transmembrane region" description="Helical" evidence="10">
    <location>
        <begin position="65"/>
        <end position="83"/>
    </location>
</feature>
<dbReference type="GeneID" id="89459614"/>
<accession>A0A0F3P9U7</accession>
<evidence type="ECO:0000256" key="2">
    <source>
        <dbReference type="ARBA" id="ARBA00008472"/>
    </source>
</evidence>
<dbReference type="RefSeq" id="WP_011944976.1">
    <property type="nucleotide sequence ID" value="NZ_LAOA01000016.1"/>
</dbReference>
<dbReference type="PANTHER" id="PTHR11058">
    <property type="entry name" value="NADH-UBIQUINONE OXIDOREDUCTASE CHAIN 3"/>
    <property type="match status" value="1"/>
</dbReference>
<dbReference type="GO" id="GO:0005886">
    <property type="term" value="C:plasma membrane"/>
    <property type="evidence" value="ECO:0007669"/>
    <property type="project" value="UniProtKB-SubCell"/>
</dbReference>
<keyword evidence="7 10" id="KW-0520">NAD</keyword>
<reference evidence="12 13" key="1">
    <citation type="submission" date="2015-01" db="EMBL/GenBank/DDBJ databases">
        <title>Genome Sequencing of Rickettsiales.</title>
        <authorList>
            <person name="Daugherty S.C."/>
            <person name="Su Q."/>
            <person name="Abolude K."/>
            <person name="Beier-Sexton M."/>
            <person name="Carlyon J.A."/>
            <person name="Carter R."/>
            <person name="Day N.P."/>
            <person name="Dumler S.J."/>
            <person name="Dyachenko V."/>
            <person name="Godinez A."/>
            <person name="Kurtti T.J."/>
            <person name="Lichay M."/>
            <person name="Mullins K.E."/>
            <person name="Ott S."/>
            <person name="Pappas-Brown V."/>
            <person name="Paris D.H."/>
            <person name="Patel P."/>
            <person name="Richards A.L."/>
            <person name="Sadzewicz L."/>
            <person name="Sears K."/>
            <person name="Seidman D."/>
            <person name="Sengamalay N."/>
            <person name="Stenos J."/>
            <person name="Tallon L.J."/>
            <person name="Vincent G."/>
            <person name="Fraser C.M."/>
            <person name="Munderloh U."/>
            <person name="Dunning-Hotopp J.C."/>
        </authorList>
    </citation>
    <scope>NUCLEOTIDE SEQUENCE [LARGE SCALE GENOMIC DNA]</scope>
    <source>
        <strain evidence="12 13">TA716</strain>
    </source>
</reference>
<dbReference type="EC" id="7.1.1.-" evidence="10"/>
<gene>
    <name evidence="10" type="primary">nuoA</name>
    <name evidence="12" type="ORF">OTSTA716_0660</name>
</gene>
<sequence>MLHLLTSLEYLPIVIFFAIALALSFFIIILPKIFASKKYNKSKLESYECGFDTFSEARSKFDIRFYLISMLFIIFDLEIAFLIPWAVNLKETKMFGFYSMMFFLLILVIGFIYEWKKGALEWE</sequence>
<keyword evidence="10" id="KW-1003">Cell membrane</keyword>
<keyword evidence="6 10" id="KW-1133">Transmembrane helix</keyword>
<keyword evidence="4 10" id="KW-0812">Transmembrane</keyword>
<dbReference type="EMBL" id="LAOA01000016">
    <property type="protein sequence ID" value="KJV76717.1"/>
    <property type="molecule type" value="Genomic_DNA"/>
</dbReference>
<comment type="caution">
    <text evidence="12">The sequence shown here is derived from an EMBL/GenBank/DDBJ whole genome shotgun (WGS) entry which is preliminary data.</text>
</comment>
<dbReference type="GO" id="GO:0008137">
    <property type="term" value="F:NADH dehydrogenase (ubiquinone) activity"/>
    <property type="evidence" value="ECO:0007669"/>
    <property type="project" value="InterPro"/>
</dbReference>
<dbReference type="AlphaFoldDB" id="A0A0F3P9U7"/>
<keyword evidence="10 11" id="KW-0874">Quinone</keyword>
<evidence type="ECO:0000256" key="1">
    <source>
        <dbReference type="ARBA" id="ARBA00004141"/>
    </source>
</evidence>
<proteinExistence type="inferred from homology"/>
<evidence type="ECO:0000256" key="11">
    <source>
        <dbReference type="RuleBase" id="RU003639"/>
    </source>
</evidence>
<comment type="function">
    <text evidence="10">NDH-1 shuttles electrons from NADH, via FMN and iron-sulfur (Fe-S) centers, to quinones in the respiratory chain. The immediate electron acceptor for the enzyme in this species is believed to be ubiquinone. Couples the redox reaction to proton translocation (for every two electrons transferred, four hydrogen ions are translocated across the cytoplasmic membrane), and thus conserves the redox energy in a proton gradient.</text>
</comment>
<keyword evidence="9 10" id="KW-0472">Membrane</keyword>
<evidence type="ECO:0000256" key="6">
    <source>
        <dbReference type="ARBA" id="ARBA00022989"/>
    </source>
</evidence>
<keyword evidence="8 10" id="KW-0830">Ubiquinone</keyword>
<evidence type="ECO:0000313" key="12">
    <source>
        <dbReference type="EMBL" id="KJV76717.1"/>
    </source>
</evidence>
<protein>
    <recommendedName>
        <fullName evidence="10">NADH-quinone oxidoreductase subunit A</fullName>
        <ecNumber evidence="10">7.1.1.-</ecNumber>
    </recommendedName>
    <alternativeName>
        <fullName evidence="10">NADH dehydrogenase I subunit A</fullName>
    </alternativeName>
    <alternativeName>
        <fullName evidence="10">NDH-1 subunit A</fullName>
    </alternativeName>
    <alternativeName>
        <fullName evidence="10">NUO1</fullName>
    </alternativeName>
</protein>
<evidence type="ECO:0000256" key="9">
    <source>
        <dbReference type="ARBA" id="ARBA00023136"/>
    </source>
</evidence>
<organism evidence="12 13">
    <name type="scientific">Orientia tsutsugamushi str. TA716</name>
    <dbReference type="NCBI Taxonomy" id="1359175"/>
    <lineage>
        <taxon>Bacteria</taxon>
        <taxon>Pseudomonadati</taxon>
        <taxon>Pseudomonadota</taxon>
        <taxon>Alphaproteobacteria</taxon>
        <taxon>Rickettsiales</taxon>
        <taxon>Rickettsiaceae</taxon>
        <taxon>Rickettsieae</taxon>
        <taxon>Orientia</taxon>
    </lineage>
</organism>
<dbReference type="GO" id="GO:0048038">
    <property type="term" value="F:quinone binding"/>
    <property type="evidence" value="ECO:0007669"/>
    <property type="project" value="UniProtKB-KW"/>
</dbReference>
<dbReference type="InterPro" id="IPR000440">
    <property type="entry name" value="NADH_UbQ/plastoQ_OxRdtase_su3"/>
</dbReference>
<keyword evidence="3 10" id="KW-0813">Transport</keyword>
<dbReference type="PANTHER" id="PTHR11058:SF9">
    <property type="entry name" value="NADH-UBIQUINONE OXIDOREDUCTASE CHAIN 3"/>
    <property type="match status" value="1"/>
</dbReference>
<dbReference type="Proteomes" id="UP000033671">
    <property type="component" value="Unassembled WGS sequence"/>
</dbReference>
<dbReference type="Pfam" id="PF00507">
    <property type="entry name" value="Oxidored_q4"/>
    <property type="match status" value="1"/>
</dbReference>
<comment type="catalytic activity">
    <reaction evidence="10 11">
        <text>a quinone + NADH + 5 H(+)(in) = a quinol + NAD(+) + 4 H(+)(out)</text>
        <dbReference type="Rhea" id="RHEA:57888"/>
        <dbReference type="ChEBI" id="CHEBI:15378"/>
        <dbReference type="ChEBI" id="CHEBI:24646"/>
        <dbReference type="ChEBI" id="CHEBI:57540"/>
        <dbReference type="ChEBI" id="CHEBI:57945"/>
        <dbReference type="ChEBI" id="CHEBI:132124"/>
    </reaction>
</comment>
<feature type="transmembrane region" description="Helical" evidence="10">
    <location>
        <begin position="95"/>
        <end position="113"/>
    </location>
</feature>
<dbReference type="FunFam" id="1.20.58.1610:FF:000004">
    <property type="entry name" value="NADH-quinone oxidoreductase subunit A"/>
    <property type="match status" value="1"/>
</dbReference>
<dbReference type="InterPro" id="IPR038430">
    <property type="entry name" value="NDAH_ubi_oxred_su3_sf"/>
</dbReference>
<evidence type="ECO:0000256" key="5">
    <source>
        <dbReference type="ARBA" id="ARBA00022967"/>
    </source>
</evidence>
<evidence type="ECO:0000256" key="8">
    <source>
        <dbReference type="ARBA" id="ARBA00023075"/>
    </source>
</evidence>
<name>A0A0F3P9U7_ORITS</name>
<dbReference type="PATRIC" id="fig|1359175.3.peg.863"/>
<comment type="similarity">
    <text evidence="2 10 11">Belongs to the complex I subunit 3 family.</text>
</comment>
<evidence type="ECO:0000256" key="7">
    <source>
        <dbReference type="ARBA" id="ARBA00023027"/>
    </source>
</evidence>
<dbReference type="Gene3D" id="1.20.58.1610">
    <property type="entry name" value="NADH:ubiquinone/plastoquinone oxidoreductase, chain 3"/>
    <property type="match status" value="1"/>
</dbReference>
<evidence type="ECO:0000256" key="4">
    <source>
        <dbReference type="ARBA" id="ARBA00022692"/>
    </source>
</evidence>
<dbReference type="GO" id="GO:0050136">
    <property type="term" value="F:NADH dehydrogenase (quinone) (non-electrogenic) activity"/>
    <property type="evidence" value="ECO:0007669"/>
    <property type="project" value="UniProtKB-UniRule"/>
</dbReference>
<dbReference type="InterPro" id="IPR023043">
    <property type="entry name" value="NAD(P)H_OxRDtase_bac/plastid"/>
</dbReference>
<evidence type="ECO:0000313" key="13">
    <source>
        <dbReference type="Proteomes" id="UP000033671"/>
    </source>
</evidence>
<evidence type="ECO:0000256" key="10">
    <source>
        <dbReference type="HAMAP-Rule" id="MF_01394"/>
    </source>
</evidence>